<protein>
    <recommendedName>
        <fullName evidence="4">Lipoprotein</fullName>
    </recommendedName>
</protein>
<dbReference type="EMBL" id="CP137624">
    <property type="protein sequence ID" value="WPK11253.1"/>
    <property type="molecule type" value="Genomic_DNA"/>
</dbReference>
<proteinExistence type="predicted"/>
<dbReference type="RefSeq" id="WP_319836314.1">
    <property type="nucleotide sequence ID" value="NZ_CP137624.1"/>
</dbReference>
<reference evidence="2 3" key="1">
    <citation type="submission" date="2023-09" db="EMBL/GenBank/DDBJ databases">
        <authorList>
            <person name="Page C.A."/>
            <person name="Perez-Diaz I.M."/>
        </authorList>
    </citation>
    <scope>NUCLEOTIDE SEQUENCE [LARGE SCALE GENOMIC DNA]</scope>
    <source>
        <strain evidence="2 3">Ll15</strain>
    </source>
</reference>
<keyword evidence="1" id="KW-0732">Signal</keyword>
<organism evidence="2 3">
    <name type="scientific">Lysinibacillus louembei</name>
    <dbReference type="NCBI Taxonomy" id="1470088"/>
    <lineage>
        <taxon>Bacteria</taxon>
        <taxon>Bacillati</taxon>
        <taxon>Bacillota</taxon>
        <taxon>Bacilli</taxon>
        <taxon>Bacillales</taxon>
        <taxon>Bacillaceae</taxon>
        <taxon>Lysinibacillus</taxon>
    </lineage>
</organism>
<evidence type="ECO:0000256" key="1">
    <source>
        <dbReference type="SAM" id="SignalP"/>
    </source>
</evidence>
<name>A0ABZ0RWQ2_9BACI</name>
<feature type="chain" id="PRO_5045427458" description="Lipoprotein" evidence="1">
    <location>
        <begin position="23"/>
        <end position="197"/>
    </location>
</feature>
<sequence>MKKWLFLIIAVVAILTACTATTNEEITIKPLEDSEYTRTFQELHLGYIWDFNFALPQADQRTVQLWVEKYSDGQRDENFEASLQYGMSPSDFEEGHIGAGLMDGEAFSLFLYAPSVKAKPQAIENLNLDTGMYTWEYAFQEKQALQLNTEYIIGTFRHSLKDAMRSGYDLSNEEEVQQLLHDDTNVLLLKIKVTESE</sequence>
<evidence type="ECO:0000313" key="3">
    <source>
        <dbReference type="Proteomes" id="UP001322664"/>
    </source>
</evidence>
<keyword evidence="3" id="KW-1185">Reference proteome</keyword>
<evidence type="ECO:0000313" key="2">
    <source>
        <dbReference type="EMBL" id="WPK11253.1"/>
    </source>
</evidence>
<gene>
    <name evidence="2" type="ORF">R6U77_15365</name>
</gene>
<dbReference type="Proteomes" id="UP001322664">
    <property type="component" value="Chromosome"/>
</dbReference>
<dbReference type="PROSITE" id="PS51257">
    <property type="entry name" value="PROKAR_LIPOPROTEIN"/>
    <property type="match status" value="1"/>
</dbReference>
<feature type="signal peptide" evidence="1">
    <location>
        <begin position="1"/>
        <end position="22"/>
    </location>
</feature>
<evidence type="ECO:0008006" key="4">
    <source>
        <dbReference type="Google" id="ProtNLM"/>
    </source>
</evidence>
<accession>A0ABZ0RWQ2</accession>